<feature type="domain" description="GPI ethanolamine phosphate transferase 2 C-terminal" evidence="14">
    <location>
        <begin position="437"/>
        <end position="859"/>
    </location>
</feature>
<dbReference type="PANTHER" id="PTHR23072:SF0">
    <property type="entry name" value="GPI ETHANOLAMINE PHOSPHATE TRANSFERASE 2"/>
    <property type="match status" value="1"/>
</dbReference>
<dbReference type="InterPro" id="IPR039527">
    <property type="entry name" value="PIGG/GPI7"/>
</dbReference>
<keyword evidence="11" id="KW-0325">Glycoprotein</keyword>
<comment type="function">
    <text evidence="12 13">Ethanolamine phosphate transferase involved in glycosylphosphatidylinositol-anchor biosynthesis. Transfers ethanolamine phosphate to the GPI second mannose.</text>
</comment>
<dbReference type="STRING" id="1215338.A0A059JEP9"/>
<dbReference type="InterPro" id="IPR037674">
    <property type="entry name" value="PIG-G_N"/>
</dbReference>
<dbReference type="EMBL" id="AOKY01000146">
    <property type="protein sequence ID" value="KDB26254.1"/>
    <property type="molecule type" value="Genomic_DNA"/>
</dbReference>
<evidence type="ECO:0000256" key="10">
    <source>
        <dbReference type="ARBA" id="ARBA00023136"/>
    </source>
</evidence>
<evidence type="ECO:0000256" key="3">
    <source>
        <dbReference type="ARBA" id="ARBA00005315"/>
    </source>
</evidence>
<keyword evidence="6 13" id="KW-0808">Transferase</keyword>
<comment type="pathway">
    <text evidence="2 13">Glycolipid biosynthesis; glycosylphosphatidylinositol-anchor biosynthesis.</text>
</comment>
<evidence type="ECO:0000256" key="12">
    <source>
        <dbReference type="ARBA" id="ARBA00056729"/>
    </source>
</evidence>
<reference evidence="15 16" key="1">
    <citation type="submission" date="2014-02" db="EMBL/GenBank/DDBJ databases">
        <title>The Genome Sequence of Trichophyton interdigitale MR816.</title>
        <authorList>
            <consortium name="The Broad Institute Genomics Platform"/>
            <person name="Cuomo C.A."/>
            <person name="White T.C."/>
            <person name="Graser Y."/>
            <person name="Martinez-Rossi N."/>
            <person name="Heitman J."/>
            <person name="Young S.K."/>
            <person name="Zeng Q."/>
            <person name="Gargeya S."/>
            <person name="Abouelleil A."/>
            <person name="Alvarado L."/>
            <person name="Chapman S.B."/>
            <person name="Gainer-Dewar J."/>
            <person name="Goldberg J."/>
            <person name="Griggs A."/>
            <person name="Gujja S."/>
            <person name="Hansen M."/>
            <person name="Howarth C."/>
            <person name="Imamovic A."/>
            <person name="Larimer J."/>
            <person name="Martinez D."/>
            <person name="Murphy C."/>
            <person name="Pearson M.D."/>
            <person name="Persinoti G."/>
            <person name="Poon T."/>
            <person name="Priest M."/>
            <person name="Roberts A.D."/>
            <person name="Saif S."/>
            <person name="Shea T.D."/>
            <person name="Sykes S.N."/>
            <person name="Wortman J."/>
            <person name="Nusbaum C."/>
            <person name="Birren B."/>
        </authorList>
    </citation>
    <scope>NUCLEOTIDE SEQUENCE [LARGE SCALE GENOMIC DNA]</scope>
    <source>
        <strain evidence="15 16">MR816</strain>
    </source>
</reference>
<feature type="transmembrane region" description="Helical" evidence="13">
    <location>
        <begin position="757"/>
        <end position="779"/>
    </location>
</feature>
<organism evidence="15 16">
    <name type="scientific">Trichophyton interdigitale (strain MR816)</name>
    <dbReference type="NCBI Taxonomy" id="1215338"/>
    <lineage>
        <taxon>Eukaryota</taxon>
        <taxon>Fungi</taxon>
        <taxon>Dikarya</taxon>
        <taxon>Ascomycota</taxon>
        <taxon>Pezizomycotina</taxon>
        <taxon>Eurotiomycetes</taxon>
        <taxon>Eurotiomycetidae</taxon>
        <taxon>Onygenales</taxon>
        <taxon>Arthrodermataceae</taxon>
        <taxon>Trichophyton</taxon>
    </lineage>
</organism>
<dbReference type="HOGENOM" id="CLU_004770_0_0_1"/>
<evidence type="ECO:0000256" key="6">
    <source>
        <dbReference type="ARBA" id="ARBA00022679"/>
    </source>
</evidence>
<dbReference type="PANTHER" id="PTHR23072">
    <property type="entry name" value="PHOSPHATIDYLINOSITOL GLYCAN-RELATED"/>
    <property type="match status" value="1"/>
</dbReference>
<dbReference type="GO" id="GO:0006506">
    <property type="term" value="P:GPI anchor biosynthetic process"/>
    <property type="evidence" value="ECO:0007669"/>
    <property type="project" value="UniProtKB-UniPathway"/>
</dbReference>
<accession>A0A059JEP9</accession>
<comment type="caution">
    <text evidence="15">The sequence shown here is derived from an EMBL/GenBank/DDBJ whole genome shotgun (WGS) entry which is preliminary data.</text>
</comment>
<evidence type="ECO:0000313" key="15">
    <source>
        <dbReference type="EMBL" id="KDB26254.1"/>
    </source>
</evidence>
<dbReference type="Pfam" id="PF01663">
    <property type="entry name" value="Phosphodiest"/>
    <property type="match status" value="1"/>
</dbReference>
<evidence type="ECO:0000256" key="9">
    <source>
        <dbReference type="ARBA" id="ARBA00022989"/>
    </source>
</evidence>
<dbReference type="FunFam" id="3.40.720.10:FF:000045">
    <property type="entry name" value="GPI ethanolamine phosphate transferase 2"/>
    <property type="match status" value="1"/>
</dbReference>
<keyword evidence="8 13" id="KW-0256">Endoplasmic reticulum</keyword>
<evidence type="ECO:0000256" key="7">
    <source>
        <dbReference type="ARBA" id="ARBA00022692"/>
    </source>
</evidence>
<dbReference type="AlphaFoldDB" id="A0A059JEP9"/>
<protein>
    <recommendedName>
        <fullName evidence="4 13">GPI ethanolamine phosphate transferase 2</fullName>
    </recommendedName>
</protein>
<dbReference type="GO" id="GO:0005789">
    <property type="term" value="C:endoplasmic reticulum membrane"/>
    <property type="evidence" value="ECO:0007669"/>
    <property type="project" value="UniProtKB-SubCell"/>
</dbReference>
<sequence>MHFITSNAATLVSFILFPLALLLFASGFFPYKPFIPGLAAFDESEYGSRPSPIFDRVIFMVVDALRSDFVYGNHSGFQFTQKLIKSGAAVPFTAHASSPTITMPRVKAITTGSVPSFVDVILNFAESDTTSTLAHQDTWLAQLKAKPGGRLVMYGDDTWLKLFPDMFYRHDGTTSFFVSDFTEVDNNVTRHIPEEMGNADWNAMIMHYLGLDHIGHKAGPRSPHMIPKQKEMDSIVKQIYSSMEKEAHLSSALLVLCGDHGMNDGGNHGGASAGETSPALTFISPKFQGMGLVKAPLKSSSGEFDFYDIIDQSDIAPTLGGLLGFPVPLNNLGVFIPQFLPLWKKGEERLQLLQENAQQIIKIVKQTYPGYKFDSTTAQLSHCDGSPNSEIAELECKWQRAQQMISQATENTTLSPAIEQSLIDFLRAAQIMMSSTASNYNLSRLYQGITFSGIAFLLSLYACMRKGCIGTAAVGYMFLVLLGYGALMFASSYVEEEQHFWYWMASGWIFYLYWKSSNNYKVKSGYVGAFVLATLTRIMRRWNQTGQKFAGEPDIANTFFRDHPNVMWLLILFTYTDLYQRLLPNTSIADPTNKLLSLLYLPLTSFSFIFKVVFTDADAPELIRNIPFLPFLIRGVRGLSLVFQARVVLIGVLVSSLYAIYLRATRNNNRTGARRDIRGTFHTLLSLFLITQSRATNIPLFALFRIQQQVLSSMSLSTTEITITSLLFQYASFFALGGSNAISSVDLSNAYNGVSGYNVGVVGILTFVSNWAGPIWWVSATHHLLSITRSARRNQPNKHIQLLTLFVSTSLLAIMVACTALRTHLFIWTVFSPKFLYSMAWTLAQHIIINILFGEHLLRWLYN</sequence>
<evidence type="ECO:0000256" key="13">
    <source>
        <dbReference type="RuleBase" id="RU367106"/>
    </source>
</evidence>
<keyword evidence="7 13" id="KW-0812">Transmembrane</keyword>
<evidence type="ECO:0000259" key="14">
    <source>
        <dbReference type="Pfam" id="PF19316"/>
    </source>
</evidence>
<dbReference type="OMA" id="SWNQTGQ"/>
<evidence type="ECO:0000256" key="4">
    <source>
        <dbReference type="ARBA" id="ARBA00020830"/>
    </source>
</evidence>
<dbReference type="UniPathway" id="UPA00196"/>
<evidence type="ECO:0000256" key="11">
    <source>
        <dbReference type="ARBA" id="ARBA00023180"/>
    </source>
</evidence>
<feature type="transmembrane region" description="Helical" evidence="13">
    <location>
        <begin position="476"/>
        <end position="494"/>
    </location>
</feature>
<dbReference type="Pfam" id="PF19316">
    <property type="entry name" value="PIGO_PIGG"/>
    <property type="match status" value="1"/>
</dbReference>
<dbReference type="InterPro" id="IPR002591">
    <property type="entry name" value="Phosphodiest/P_Trfase"/>
</dbReference>
<dbReference type="InterPro" id="IPR045687">
    <property type="entry name" value="PIGG/GPI7_C"/>
</dbReference>
<keyword evidence="5 13" id="KW-0337">GPI-anchor biosynthesis</keyword>
<feature type="transmembrane region" description="Helical" evidence="13">
    <location>
        <begin position="500"/>
        <end position="516"/>
    </location>
</feature>
<dbReference type="Proteomes" id="UP000024533">
    <property type="component" value="Unassembled WGS sequence"/>
</dbReference>
<feature type="transmembrane region" description="Helical" evidence="13">
    <location>
        <begin position="635"/>
        <end position="661"/>
    </location>
</feature>
<comment type="similarity">
    <text evidence="3 13">Belongs to the PIGG/PIGN/PIGO family. PIGG subfamily.</text>
</comment>
<gene>
    <name evidence="15" type="ORF">H109_01926</name>
</gene>
<feature type="transmembrane region" description="Helical" evidence="13">
    <location>
        <begin position="445"/>
        <end position="464"/>
    </location>
</feature>
<keyword evidence="9 13" id="KW-1133">Transmembrane helix</keyword>
<feature type="transmembrane region" description="Helical" evidence="13">
    <location>
        <begin position="595"/>
        <end position="614"/>
    </location>
</feature>
<feature type="transmembrane region" description="Helical" evidence="13">
    <location>
        <begin position="716"/>
        <end position="737"/>
    </location>
</feature>
<proteinExistence type="inferred from homology"/>
<feature type="transmembrane region" description="Helical" evidence="13">
    <location>
        <begin position="800"/>
        <end position="823"/>
    </location>
</feature>
<keyword evidence="10 13" id="KW-0472">Membrane</keyword>
<dbReference type="Gene3D" id="3.40.720.10">
    <property type="entry name" value="Alkaline Phosphatase, subunit A"/>
    <property type="match status" value="1"/>
</dbReference>
<dbReference type="SUPFAM" id="SSF53649">
    <property type="entry name" value="Alkaline phosphatase-like"/>
    <property type="match status" value="1"/>
</dbReference>
<evidence type="ECO:0000256" key="5">
    <source>
        <dbReference type="ARBA" id="ARBA00022502"/>
    </source>
</evidence>
<dbReference type="OrthoDB" id="272139at2759"/>
<keyword evidence="16" id="KW-1185">Reference proteome</keyword>
<evidence type="ECO:0000313" key="16">
    <source>
        <dbReference type="Proteomes" id="UP000024533"/>
    </source>
</evidence>
<dbReference type="GO" id="GO:0051267">
    <property type="term" value="F:CP2 mannose-ethanolamine phosphotransferase activity"/>
    <property type="evidence" value="ECO:0007669"/>
    <property type="project" value="TreeGrafter"/>
</dbReference>
<name>A0A059JEP9_TRIIM</name>
<dbReference type="CDD" id="cd16024">
    <property type="entry name" value="GPI_EPT_2"/>
    <property type="match status" value="1"/>
</dbReference>
<evidence type="ECO:0000256" key="2">
    <source>
        <dbReference type="ARBA" id="ARBA00004687"/>
    </source>
</evidence>
<comment type="subcellular location">
    <subcellularLocation>
        <location evidence="1 13">Endoplasmic reticulum membrane</location>
        <topology evidence="1 13">Multi-pass membrane protein</topology>
    </subcellularLocation>
</comment>
<evidence type="ECO:0000256" key="1">
    <source>
        <dbReference type="ARBA" id="ARBA00004477"/>
    </source>
</evidence>
<feature type="transmembrane region" description="Helical" evidence="13">
    <location>
        <begin position="835"/>
        <end position="853"/>
    </location>
</feature>
<dbReference type="InterPro" id="IPR017850">
    <property type="entry name" value="Alkaline_phosphatase_core_sf"/>
</dbReference>
<feature type="transmembrane region" description="Helical" evidence="13">
    <location>
        <begin position="681"/>
        <end position="704"/>
    </location>
</feature>
<evidence type="ECO:0000256" key="8">
    <source>
        <dbReference type="ARBA" id="ARBA00022824"/>
    </source>
</evidence>